<gene>
    <name evidence="6 8" type="primary">hisB</name>
    <name evidence="8" type="ORF">GCM10007968_02730</name>
</gene>
<reference evidence="8" key="1">
    <citation type="journal article" date="2014" name="Int. J. Syst. Evol. Microbiol.">
        <title>Complete genome sequence of Corynebacterium casei LMG S-19264T (=DSM 44701T), isolated from a smear-ripened cheese.</title>
        <authorList>
            <consortium name="US DOE Joint Genome Institute (JGI-PGF)"/>
            <person name="Walter F."/>
            <person name="Albersmeier A."/>
            <person name="Kalinowski J."/>
            <person name="Ruckert C."/>
        </authorList>
    </citation>
    <scope>NUCLEOTIDE SEQUENCE</scope>
    <source>
        <strain evidence="8">JCM 15325</strain>
    </source>
</reference>
<dbReference type="GO" id="GO:0005737">
    <property type="term" value="C:cytoplasm"/>
    <property type="evidence" value="ECO:0007669"/>
    <property type="project" value="UniProtKB-SubCell"/>
</dbReference>
<dbReference type="PANTHER" id="PTHR23133">
    <property type="entry name" value="IMIDAZOLEGLYCEROL-PHOSPHATE DEHYDRATASE HIS7"/>
    <property type="match status" value="1"/>
</dbReference>
<evidence type="ECO:0000313" key="8">
    <source>
        <dbReference type="EMBL" id="GGL42289.1"/>
    </source>
</evidence>
<dbReference type="Pfam" id="PF00475">
    <property type="entry name" value="IGPD"/>
    <property type="match status" value="1"/>
</dbReference>
<keyword evidence="4 6" id="KW-0368">Histidine biosynthesis</keyword>
<dbReference type="InterPro" id="IPR038494">
    <property type="entry name" value="IGPD_sf"/>
</dbReference>
<dbReference type="RefSeq" id="WP_188801102.1">
    <property type="nucleotide sequence ID" value="NZ_BMOK01000001.1"/>
</dbReference>
<dbReference type="HAMAP" id="MF_00076">
    <property type="entry name" value="HisB"/>
    <property type="match status" value="1"/>
</dbReference>
<dbReference type="EC" id="4.2.1.19" evidence="6 7"/>
<comment type="subcellular location">
    <subcellularLocation>
        <location evidence="6 7">Cytoplasm</location>
    </subcellularLocation>
</comment>
<evidence type="ECO:0000256" key="3">
    <source>
        <dbReference type="ARBA" id="ARBA00022605"/>
    </source>
</evidence>
<dbReference type="InterPro" id="IPR020568">
    <property type="entry name" value="Ribosomal_Su5_D2-typ_SF"/>
</dbReference>
<evidence type="ECO:0000256" key="1">
    <source>
        <dbReference type="ARBA" id="ARBA00005047"/>
    </source>
</evidence>
<sequence>MNKRTGTVERNTFETQIKLHFAIDGSGESHLETGVPFLTHMLTLFTKHGLFSLDIEAHGDTDVDDHHTTEDIAICLGQAIRQALGDKKGINRYGYAVVPMDEALSEVAVDLSDRPYFVFHGNLPAQKVGTFDTELVTEFLDKLSIEARMNLHVTVRYGENTHHMIESIFKALGRALDAASVQNPRIQGVLSTKGTLG</sequence>
<dbReference type="CDD" id="cd07914">
    <property type="entry name" value="IGPD"/>
    <property type="match status" value="1"/>
</dbReference>
<name>A0A917RXL1_9BACL</name>
<dbReference type="Gene3D" id="3.30.230.40">
    <property type="entry name" value="Imidazole glycerol phosphate dehydratase, domain 1"/>
    <property type="match status" value="2"/>
</dbReference>
<evidence type="ECO:0000256" key="4">
    <source>
        <dbReference type="ARBA" id="ARBA00023102"/>
    </source>
</evidence>
<dbReference type="EMBL" id="BMOK01000001">
    <property type="protein sequence ID" value="GGL42289.1"/>
    <property type="molecule type" value="Genomic_DNA"/>
</dbReference>
<dbReference type="SUPFAM" id="SSF54211">
    <property type="entry name" value="Ribosomal protein S5 domain 2-like"/>
    <property type="match status" value="2"/>
</dbReference>
<dbReference type="NCBIfam" id="NF002114">
    <property type="entry name" value="PRK00951.2-4"/>
    <property type="match status" value="1"/>
</dbReference>
<dbReference type="NCBIfam" id="NF002115">
    <property type="entry name" value="PRK00951.2-5"/>
    <property type="match status" value="1"/>
</dbReference>
<keyword evidence="9" id="KW-1185">Reference proteome</keyword>
<accession>A0A917RXL1</accession>
<dbReference type="PROSITE" id="PS00955">
    <property type="entry name" value="IGP_DEHYDRATASE_2"/>
    <property type="match status" value="1"/>
</dbReference>
<dbReference type="NCBIfam" id="NF002111">
    <property type="entry name" value="PRK00951.2-1"/>
    <property type="match status" value="1"/>
</dbReference>
<dbReference type="FunFam" id="3.30.230.40:FF:000001">
    <property type="entry name" value="Imidazoleglycerol-phosphate dehydratase HisB"/>
    <property type="match status" value="1"/>
</dbReference>
<dbReference type="FunFam" id="3.30.230.40:FF:000003">
    <property type="entry name" value="Imidazoleglycerol-phosphate dehydratase HisB"/>
    <property type="match status" value="1"/>
</dbReference>
<dbReference type="InterPro" id="IPR000807">
    <property type="entry name" value="ImidazoleglycerolP_deHydtase"/>
</dbReference>
<proteinExistence type="inferred from homology"/>
<comment type="similarity">
    <text evidence="6 7">Belongs to the imidazoleglycerol-phosphate dehydratase family.</text>
</comment>
<reference evidence="8" key="2">
    <citation type="submission" date="2020-09" db="EMBL/GenBank/DDBJ databases">
        <authorList>
            <person name="Sun Q."/>
            <person name="Ohkuma M."/>
        </authorList>
    </citation>
    <scope>NUCLEOTIDE SEQUENCE</scope>
    <source>
        <strain evidence="8">JCM 15325</strain>
    </source>
</reference>
<dbReference type="PROSITE" id="PS00954">
    <property type="entry name" value="IGP_DEHYDRATASE_1"/>
    <property type="match status" value="1"/>
</dbReference>
<evidence type="ECO:0000256" key="5">
    <source>
        <dbReference type="ARBA" id="ARBA00023239"/>
    </source>
</evidence>
<dbReference type="GO" id="GO:0004424">
    <property type="term" value="F:imidazoleglycerol-phosphate dehydratase activity"/>
    <property type="evidence" value="ECO:0007669"/>
    <property type="project" value="UniProtKB-UniRule"/>
</dbReference>
<comment type="caution">
    <text evidence="8">The sequence shown here is derived from an EMBL/GenBank/DDBJ whole genome shotgun (WGS) entry which is preliminary data.</text>
</comment>
<evidence type="ECO:0000256" key="2">
    <source>
        <dbReference type="ARBA" id="ARBA00016664"/>
    </source>
</evidence>
<evidence type="ECO:0000256" key="6">
    <source>
        <dbReference type="HAMAP-Rule" id="MF_00076"/>
    </source>
</evidence>
<dbReference type="Proteomes" id="UP000654670">
    <property type="component" value="Unassembled WGS sequence"/>
</dbReference>
<keyword evidence="6" id="KW-0963">Cytoplasm</keyword>
<protein>
    <recommendedName>
        <fullName evidence="2 6">Imidazoleglycerol-phosphate dehydratase</fullName>
        <shortName evidence="6">IGPD</shortName>
        <ecNumber evidence="6 7">4.2.1.19</ecNumber>
    </recommendedName>
</protein>
<comment type="pathway">
    <text evidence="1 6 7">Amino-acid biosynthesis; L-histidine biosynthesis; L-histidine from 5-phospho-alpha-D-ribose 1-diphosphate: step 6/9.</text>
</comment>
<evidence type="ECO:0000313" key="9">
    <source>
        <dbReference type="Proteomes" id="UP000654670"/>
    </source>
</evidence>
<keyword evidence="5 6" id="KW-0456">Lyase</keyword>
<dbReference type="GO" id="GO:0000105">
    <property type="term" value="P:L-histidine biosynthetic process"/>
    <property type="evidence" value="ECO:0007669"/>
    <property type="project" value="UniProtKB-UniRule"/>
</dbReference>
<keyword evidence="3 6" id="KW-0028">Amino-acid biosynthesis</keyword>
<dbReference type="PANTHER" id="PTHR23133:SF2">
    <property type="entry name" value="IMIDAZOLEGLYCEROL-PHOSPHATE DEHYDRATASE"/>
    <property type="match status" value="1"/>
</dbReference>
<evidence type="ECO:0000256" key="7">
    <source>
        <dbReference type="RuleBase" id="RU000599"/>
    </source>
</evidence>
<dbReference type="InterPro" id="IPR020565">
    <property type="entry name" value="ImidazoleglycerP_deHydtase_CS"/>
</dbReference>
<organism evidence="8 9">
    <name type="scientific">Sporolactobacillus putidus</name>
    <dbReference type="NCBI Taxonomy" id="492735"/>
    <lineage>
        <taxon>Bacteria</taxon>
        <taxon>Bacillati</taxon>
        <taxon>Bacillota</taxon>
        <taxon>Bacilli</taxon>
        <taxon>Bacillales</taxon>
        <taxon>Sporolactobacillaceae</taxon>
        <taxon>Sporolactobacillus</taxon>
    </lineage>
</organism>
<comment type="catalytic activity">
    <reaction evidence="6 7">
        <text>D-erythro-1-(imidazol-4-yl)glycerol 3-phosphate = 3-(imidazol-4-yl)-2-oxopropyl phosphate + H2O</text>
        <dbReference type="Rhea" id="RHEA:11040"/>
        <dbReference type="ChEBI" id="CHEBI:15377"/>
        <dbReference type="ChEBI" id="CHEBI:57766"/>
        <dbReference type="ChEBI" id="CHEBI:58278"/>
        <dbReference type="EC" id="4.2.1.19"/>
    </reaction>
</comment>
<dbReference type="AlphaFoldDB" id="A0A917RXL1"/>